<proteinExistence type="predicted"/>
<comment type="caution">
    <text evidence="5">The sequence shown here is derived from an EMBL/GenBank/DDBJ whole genome shotgun (WGS) entry which is preliminary data.</text>
</comment>
<dbReference type="Proteomes" id="UP000248039">
    <property type="component" value="Unassembled WGS sequence"/>
</dbReference>
<dbReference type="OrthoDB" id="5195026at2"/>
<dbReference type="InterPro" id="IPR039422">
    <property type="entry name" value="MarR/SlyA-like"/>
</dbReference>
<keyword evidence="3" id="KW-0804">Transcription</keyword>
<dbReference type="EMBL" id="PYBW01000021">
    <property type="protein sequence ID" value="PYC85812.1"/>
    <property type="molecule type" value="Genomic_DNA"/>
</dbReference>
<evidence type="ECO:0000259" key="4">
    <source>
        <dbReference type="PROSITE" id="PS50995"/>
    </source>
</evidence>
<name>A0A2V4P7E0_9ACTN</name>
<feature type="domain" description="HTH marR-type" evidence="4">
    <location>
        <begin position="47"/>
        <end position="161"/>
    </location>
</feature>
<evidence type="ECO:0000256" key="2">
    <source>
        <dbReference type="ARBA" id="ARBA00023125"/>
    </source>
</evidence>
<dbReference type="Gene3D" id="1.10.10.10">
    <property type="entry name" value="Winged helix-like DNA-binding domain superfamily/Winged helix DNA-binding domain"/>
    <property type="match status" value="1"/>
</dbReference>
<dbReference type="PRINTS" id="PR00598">
    <property type="entry name" value="HTHMARR"/>
</dbReference>
<dbReference type="InterPro" id="IPR036390">
    <property type="entry name" value="WH_DNA-bd_sf"/>
</dbReference>
<dbReference type="InterPro" id="IPR000835">
    <property type="entry name" value="HTH_MarR-typ"/>
</dbReference>
<evidence type="ECO:0000256" key="1">
    <source>
        <dbReference type="ARBA" id="ARBA00023015"/>
    </source>
</evidence>
<dbReference type="AlphaFoldDB" id="A0A2V4P7E0"/>
<dbReference type="SUPFAM" id="SSF46785">
    <property type="entry name" value="Winged helix' DNA-binding domain"/>
    <property type="match status" value="1"/>
</dbReference>
<dbReference type="CDD" id="cd00090">
    <property type="entry name" value="HTH_ARSR"/>
    <property type="match status" value="1"/>
</dbReference>
<dbReference type="PANTHER" id="PTHR33164:SF99">
    <property type="entry name" value="MARR FAMILY REGULATORY PROTEIN"/>
    <property type="match status" value="1"/>
</dbReference>
<keyword evidence="1" id="KW-0805">Transcription regulation</keyword>
<dbReference type="GO" id="GO:0003677">
    <property type="term" value="F:DNA binding"/>
    <property type="evidence" value="ECO:0007669"/>
    <property type="project" value="UniProtKB-KW"/>
</dbReference>
<keyword evidence="6" id="KW-1185">Reference proteome</keyword>
<reference evidence="5 6" key="1">
    <citation type="submission" date="2018-03" db="EMBL/GenBank/DDBJ databases">
        <title>Bioinformatic expansion and discovery of thiopeptide antibiotics.</title>
        <authorList>
            <person name="Schwalen C.J."/>
            <person name="Hudson G.A."/>
            <person name="Mitchell D.A."/>
        </authorList>
    </citation>
    <scope>NUCLEOTIDE SEQUENCE [LARGE SCALE GENOMIC DNA]</scope>
    <source>
        <strain evidence="5 6">ATCC 21389</strain>
    </source>
</reference>
<dbReference type="PROSITE" id="PS50995">
    <property type="entry name" value="HTH_MARR_2"/>
    <property type="match status" value="1"/>
</dbReference>
<evidence type="ECO:0000313" key="5">
    <source>
        <dbReference type="EMBL" id="PYC85812.1"/>
    </source>
</evidence>
<sequence>MGPTLHAGAINAREFNASAYSSCARGKVRAVPTTEPFDPAVLVLEWRELLARHAATACALDRELGDRFELGTSEFEALERLAEQGGEAPGKLRVQELAETVHLSQSALSRLIGRLEKAGLVERAMCADDRRGVHVTLTAAGRERYLAARPVHRAVLARMLT</sequence>
<dbReference type="PANTHER" id="PTHR33164">
    <property type="entry name" value="TRANSCRIPTIONAL REGULATOR, MARR FAMILY"/>
    <property type="match status" value="1"/>
</dbReference>
<keyword evidence="2" id="KW-0238">DNA-binding</keyword>
<dbReference type="InterPro" id="IPR036388">
    <property type="entry name" value="WH-like_DNA-bd_sf"/>
</dbReference>
<evidence type="ECO:0000313" key="6">
    <source>
        <dbReference type="Proteomes" id="UP000248039"/>
    </source>
</evidence>
<dbReference type="GO" id="GO:0003700">
    <property type="term" value="F:DNA-binding transcription factor activity"/>
    <property type="evidence" value="ECO:0007669"/>
    <property type="project" value="InterPro"/>
</dbReference>
<accession>A0A2V4P7E0</accession>
<dbReference type="GO" id="GO:0006950">
    <property type="term" value="P:response to stress"/>
    <property type="evidence" value="ECO:0007669"/>
    <property type="project" value="TreeGrafter"/>
</dbReference>
<dbReference type="InterPro" id="IPR023187">
    <property type="entry name" value="Tscrpt_reg_MarR-type_CS"/>
</dbReference>
<dbReference type="SMART" id="SM00347">
    <property type="entry name" value="HTH_MARR"/>
    <property type="match status" value="1"/>
</dbReference>
<dbReference type="PROSITE" id="PS01117">
    <property type="entry name" value="HTH_MARR_1"/>
    <property type="match status" value="1"/>
</dbReference>
<protein>
    <submittedName>
        <fullName evidence="5">MarR family transcriptional regulator</fullName>
    </submittedName>
</protein>
<dbReference type="Pfam" id="PF12802">
    <property type="entry name" value="MarR_2"/>
    <property type="match status" value="1"/>
</dbReference>
<dbReference type="InterPro" id="IPR011991">
    <property type="entry name" value="ArsR-like_HTH"/>
</dbReference>
<organism evidence="5 6">
    <name type="scientific">Streptomyces tateyamensis</name>
    <dbReference type="NCBI Taxonomy" id="565073"/>
    <lineage>
        <taxon>Bacteria</taxon>
        <taxon>Bacillati</taxon>
        <taxon>Actinomycetota</taxon>
        <taxon>Actinomycetes</taxon>
        <taxon>Kitasatosporales</taxon>
        <taxon>Streptomycetaceae</taxon>
        <taxon>Streptomyces</taxon>
    </lineage>
</organism>
<evidence type="ECO:0000256" key="3">
    <source>
        <dbReference type="ARBA" id="ARBA00023163"/>
    </source>
</evidence>
<gene>
    <name evidence="5" type="ORF">C7C46_06020</name>
</gene>